<sequence>MPSPQYRISYHIQRAPNPNTPSNTMPTTMRTNAFKKVLEPRTDVLKQTPSISYSSESQELSESLALSPLI</sequence>
<accession>A0A182FX79</accession>
<reference evidence="2 3" key="1">
    <citation type="journal article" date="2017" name="G3 (Bethesda)">
        <title>The Physical Genome Mapping of Anopheles albimanus Corrected Scaffold Misassemblies and Identified Interarm Rearrangements in Genus Anopheles.</title>
        <authorList>
            <person name="Artemov G.N."/>
            <person name="Peery A.N."/>
            <person name="Jiang X."/>
            <person name="Tu Z."/>
            <person name="Stegniy V.N."/>
            <person name="Sharakhova M.V."/>
            <person name="Sharakhov I.V."/>
        </authorList>
    </citation>
    <scope>NUCLEOTIDE SEQUENCE [LARGE SCALE GENOMIC DNA]</scope>
    <source>
        <strain evidence="2 3">ALBI9_A</strain>
    </source>
</reference>
<keyword evidence="3" id="KW-1185">Reference proteome</keyword>
<dbReference type="VEuPathDB" id="VectorBase:AALB014255"/>
<name>A0A182FX79_ANOAL</name>
<feature type="region of interest" description="Disordered" evidence="1">
    <location>
        <begin position="49"/>
        <end position="70"/>
    </location>
</feature>
<reference evidence="2" key="2">
    <citation type="submission" date="2022-08" db="UniProtKB">
        <authorList>
            <consortium name="EnsemblMetazoa"/>
        </authorList>
    </citation>
    <scope>IDENTIFICATION</scope>
    <source>
        <strain evidence="2">STECLA/ALBI9_A</strain>
    </source>
</reference>
<dbReference type="Proteomes" id="UP000069272">
    <property type="component" value="Chromosome 2R"/>
</dbReference>
<dbReference type="EnsemblMetazoa" id="AALB014255-RA">
    <property type="protein sequence ID" value="AALB014255-PA"/>
    <property type="gene ID" value="AALB014255"/>
</dbReference>
<proteinExistence type="predicted"/>
<evidence type="ECO:0000256" key="1">
    <source>
        <dbReference type="SAM" id="MobiDB-lite"/>
    </source>
</evidence>
<evidence type="ECO:0000313" key="2">
    <source>
        <dbReference type="EnsemblMetazoa" id="AALB014255-PA"/>
    </source>
</evidence>
<feature type="compositionally biased region" description="Low complexity" evidence="1">
    <location>
        <begin position="50"/>
        <end position="70"/>
    </location>
</feature>
<protein>
    <submittedName>
        <fullName evidence="2">Uncharacterized protein</fullName>
    </submittedName>
</protein>
<organism evidence="2 3">
    <name type="scientific">Anopheles albimanus</name>
    <name type="common">New world malaria mosquito</name>
    <dbReference type="NCBI Taxonomy" id="7167"/>
    <lineage>
        <taxon>Eukaryota</taxon>
        <taxon>Metazoa</taxon>
        <taxon>Ecdysozoa</taxon>
        <taxon>Arthropoda</taxon>
        <taxon>Hexapoda</taxon>
        <taxon>Insecta</taxon>
        <taxon>Pterygota</taxon>
        <taxon>Neoptera</taxon>
        <taxon>Endopterygota</taxon>
        <taxon>Diptera</taxon>
        <taxon>Nematocera</taxon>
        <taxon>Culicoidea</taxon>
        <taxon>Culicidae</taxon>
        <taxon>Anophelinae</taxon>
        <taxon>Anopheles</taxon>
    </lineage>
</organism>
<dbReference type="AlphaFoldDB" id="A0A182FX79"/>
<evidence type="ECO:0000313" key="3">
    <source>
        <dbReference type="Proteomes" id="UP000069272"/>
    </source>
</evidence>